<feature type="non-terminal residue" evidence="1">
    <location>
        <position position="1"/>
    </location>
</feature>
<evidence type="ECO:0008006" key="3">
    <source>
        <dbReference type="Google" id="ProtNLM"/>
    </source>
</evidence>
<dbReference type="Proteomes" id="UP000699462">
    <property type="component" value="Unassembled WGS sequence"/>
</dbReference>
<protein>
    <recommendedName>
        <fullName evidence="3">NADH dehydrogenase [ubiquinone] 1 alpha subcomplex subunit 1</fullName>
    </recommendedName>
</protein>
<proteinExistence type="predicted"/>
<accession>A0A8T0DCJ7</accession>
<keyword evidence="2" id="KW-1185">Reference proteome</keyword>
<name>A0A8T0DCJ7_9TREM</name>
<dbReference type="EMBL" id="JTDF01008100">
    <property type="protein sequence ID" value="KAF8564664.1"/>
    <property type="molecule type" value="Genomic_DNA"/>
</dbReference>
<gene>
    <name evidence="1" type="ORF">P879_05603</name>
</gene>
<evidence type="ECO:0000313" key="1">
    <source>
        <dbReference type="EMBL" id="KAF8564664.1"/>
    </source>
</evidence>
<reference evidence="1 2" key="1">
    <citation type="submission" date="2019-07" db="EMBL/GenBank/DDBJ databases">
        <title>Annotation for the trematode Paragonimus westermani.</title>
        <authorList>
            <person name="Choi Y.-J."/>
        </authorList>
    </citation>
    <scope>NUCLEOTIDE SEQUENCE [LARGE SCALE GENOMIC DNA]</scope>
    <source>
        <strain evidence="1">180907_Pwestermani</strain>
    </source>
</reference>
<comment type="caution">
    <text evidence="1">The sequence shown here is derived from an EMBL/GenBank/DDBJ whole genome shotgun (WGS) entry which is preliminary data.</text>
</comment>
<organism evidence="1 2">
    <name type="scientific">Paragonimus westermani</name>
    <dbReference type="NCBI Taxonomy" id="34504"/>
    <lineage>
        <taxon>Eukaryota</taxon>
        <taxon>Metazoa</taxon>
        <taxon>Spiralia</taxon>
        <taxon>Lophotrochozoa</taxon>
        <taxon>Platyhelminthes</taxon>
        <taxon>Trematoda</taxon>
        <taxon>Digenea</taxon>
        <taxon>Plagiorchiida</taxon>
        <taxon>Troglotremata</taxon>
        <taxon>Troglotrematidae</taxon>
        <taxon>Paragonimus</taxon>
    </lineage>
</organism>
<dbReference type="AlphaFoldDB" id="A0A8T0DCJ7"/>
<sequence>HGQCELRIVYWAARRPASLRCLCESVGGKDFAAALDREDIIGSIGFMWYEILPAVGIMVGCVAAYEPLSKGLAYLFFGRWSGTDYFHYRDDFALHLRDRNLTGRHHILRGVEVIDDANEE</sequence>
<evidence type="ECO:0000313" key="2">
    <source>
        <dbReference type="Proteomes" id="UP000699462"/>
    </source>
</evidence>
<dbReference type="OrthoDB" id="1920692at2759"/>